<evidence type="ECO:0000313" key="3">
    <source>
        <dbReference type="EMBL" id="GGM59608.1"/>
    </source>
</evidence>
<protein>
    <recommendedName>
        <fullName evidence="2">GyrI-like small molecule binding domain-containing protein</fullName>
    </recommendedName>
</protein>
<reference evidence="3" key="2">
    <citation type="submission" date="2020-09" db="EMBL/GenBank/DDBJ databases">
        <authorList>
            <person name="Sun Q."/>
            <person name="Zhou Y."/>
        </authorList>
    </citation>
    <scope>NUCLEOTIDE SEQUENCE</scope>
    <source>
        <strain evidence="3">CGMCC 4.7312</strain>
    </source>
</reference>
<evidence type="ECO:0000259" key="2">
    <source>
        <dbReference type="Pfam" id="PF06445"/>
    </source>
</evidence>
<keyword evidence="4" id="KW-1185">Reference proteome</keyword>
<dbReference type="InterPro" id="IPR029442">
    <property type="entry name" value="GyrI-like"/>
</dbReference>
<evidence type="ECO:0000313" key="4">
    <source>
        <dbReference type="Proteomes" id="UP000608890"/>
    </source>
</evidence>
<reference evidence="3" key="1">
    <citation type="journal article" date="2014" name="Int. J. Syst. Evol. Microbiol.">
        <title>Complete genome sequence of Corynebacterium casei LMG S-19264T (=DSM 44701T), isolated from a smear-ripened cheese.</title>
        <authorList>
            <consortium name="US DOE Joint Genome Institute (JGI-PGF)"/>
            <person name="Walter F."/>
            <person name="Albersmeier A."/>
            <person name="Kalinowski J."/>
            <person name="Ruckert C."/>
        </authorList>
    </citation>
    <scope>NUCLEOTIDE SEQUENCE</scope>
    <source>
        <strain evidence="3">CGMCC 4.7312</strain>
    </source>
</reference>
<organism evidence="3 4">
    <name type="scientific">Micromonospora sonchi</name>
    <dbReference type="NCBI Taxonomy" id="1763543"/>
    <lineage>
        <taxon>Bacteria</taxon>
        <taxon>Bacillati</taxon>
        <taxon>Actinomycetota</taxon>
        <taxon>Actinomycetes</taxon>
        <taxon>Micromonosporales</taxon>
        <taxon>Micromonosporaceae</taxon>
        <taxon>Micromonospora</taxon>
    </lineage>
</organism>
<dbReference type="PIRSF" id="PIRSF031644">
    <property type="entry name" value="UCP031644"/>
    <property type="match status" value="1"/>
</dbReference>
<dbReference type="SUPFAM" id="SSF55136">
    <property type="entry name" value="Probable bacterial effector-binding domain"/>
    <property type="match status" value="1"/>
</dbReference>
<comment type="caution">
    <text evidence="3">The sequence shown here is derived from an EMBL/GenBank/DDBJ whole genome shotgun (WGS) entry which is preliminary data.</text>
</comment>
<dbReference type="InterPro" id="IPR011256">
    <property type="entry name" value="Reg_factor_effector_dom_sf"/>
</dbReference>
<proteinExistence type="predicted"/>
<dbReference type="AlphaFoldDB" id="A0A917U623"/>
<dbReference type="Pfam" id="PF06445">
    <property type="entry name" value="GyrI-like"/>
    <property type="match status" value="1"/>
</dbReference>
<dbReference type="Gene3D" id="3.20.80.10">
    <property type="entry name" value="Regulatory factor, effector binding domain"/>
    <property type="match status" value="1"/>
</dbReference>
<sequence>MIDKTDFKKTLDSYRAQHGKFRVVDVPDLRYLMIDGQGDPNVSPAFAAAVEALYPVAYKLKFASKRDLGRDYVVPPLEGLWWAEEMNSFTTARDKSSWYWTLMLMVPDWIDQAVYAKAVEQAGAKNPPVRLDDVRLEPLSEGRCVQTLHIGSFDDEADVLARLHDEFIPAHGLRMTGRHHEIYLSDFRRVAPEKRRTILRQPVTAAGPGRSGGAAGAGERR</sequence>
<name>A0A917U623_9ACTN</name>
<dbReference type="InterPro" id="IPR008319">
    <property type="entry name" value="GyrI-like_CCH_Lin2189-like"/>
</dbReference>
<accession>A0A917U623</accession>
<feature type="compositionally biased region" description="Gly residues" evidence="1">
    <location>
        <begin position="209"/>
        <end position="221"/>
    </location>
</feature>
<dbReference type="EMBL" id="BMNB01000031">
    <property type="protein sequence ID" value="GGM59608.1"/>
    <property type="molecule type" value="Genomic_DNA"/>
</dbReference>
<feature type="region of interest" description="Disordered" evidence="1">
    <location>
        <begin position="201"/>
        <end position="221"/>
    </location>
</feature>
<feature type="domain" description="GyrI-like small molecule binding" evidence="2">
    <location>
        <begin position="21"/>
        <end position="197"/>
    </location>
</feature>
<evidence type="ECO:0000256" key="1">
    <source>
        <dbReference type="SAM" id="MobiDB-lite"/>
    </source>
</evidence>
<gene>
    <name evidence="3" type="ORF">GCM10011608_50910</name>
</gene>
<dbReference type="Proteomes" id="UP000608890">
    <property type="component" value="Unassembled WGS sequence"/>
</dbReference>